<dbReference type="Proteomes" id="UP000789375">
    <property type="component" value="Unassembled WGS sequence"/>
</dbReference>
<proteinExistence type="predicted"/>
<protein>
    <submittedName>
        <fullName evidence="1">1203_t:CDS:1</fullName>
    </submittedName>
</protein>
<comment type="caution">
    <text evidence="1">The sequence shown here is derived from an EMBL/GenBank/DDBJ whole genome shotgun (WGS) entry which is preliminary data.</text>
</comment>
<sequence>MSAYVKGLIGGGLIFGLGYWLMKTTAPNPDELYKKLSPDLQKQVKSPETLYDVNQIVEEMKEERNDKR</sequence>
<evidence type="ECO:0000313" key="1">
    <source>
        <dbReference type="EMBL" id="CAG8548580.1"/>
    </source>
</evidence>
<organism evidence="1 2">
    <name type="scientific">Funneliformis mosseae</name>
    <name type="common">Endomycorrhizal fungus</name>
    <name type="synonym">Glomus mosseae</name>
    <dbReference type="NCBI Taxonomy" id="27381"/>
    <lineage>
        <taxon>Eukaryota</taxon>
        <taxon>Fungi</taxon>
        <taxon>Fungi incertae sedis</taxon>
        <taxon>Mucoromycota</taxon>
        <taxon>Glomeromycotina</taxon>
        <taxon>Glomeromycetes</taxon>
        <taxon>Glomerales</taxon>
        <taxon>Glomeraceae</taxon>
        <taxon>Funneliformis</taxon>
    </lineage>
</organism>
<dbReference type="AlphaFoldDB" id="A0A9N9B0V8"/>
<reference evidence="1" key="1">
    <citation type="submission" date="2021-06" db="EMBL/GenBank/DDBJ databases">
        <authorList>
            <person name="Kallberg Y."/>
            <person name="Tangrot J."/>
            <person name="Rosling A."/>
        </authorList>
    </citation>
    <scope>NUCLEOTIDE SEQUENCE</scope>
    <source>
        <strain evidence="1">87-6 pot B 2015</strain>
    </source>
</reference>
<gene>
    <name evidence="1" type="ORF">FMOSSE_LOCUS6347</name>
</gene>
<name>A0A9N9B0V8_FUNMO</name>
<evidence type="ECO:0000313" key="2">
    <source>
        <dbReference type="Proteomes" id="UP000789375"/>
    </source>
</evidence>
<dbReference type="EMBL" id="CAJVPP010001316">
    <property type="protein sequence ID" value="CAG8548580.1"/>
    <property type="molecule type" value="Genomic_DNA"/>
</dbReference>
<keyword evidence="2" id="KW-1185">Reference proteome</keyword>
<accession>A0A9N9B0V8</accession>